<feature type="region of interest" description="Disordered" evidence="1">
    <location>
        <begin position="47"/>
        <end position="70"/>
    </location>
</feature>
<protein>
    <submittedName>
        <fullName evidence="4">Uncharacterized protein LOC101512807</fullName>
    </submittedName>
</protein>
<evidence type="ECO:0000313" key="4">
    <source>
        <dbReference type="RefSeq" id="XP_004493693.1"/>
    </source>
</evidence>
<dbReference type="KEGG" id="cam:101512807"/>
<dbReference type="PROSITE" id="PS51257">
    <property type="entry name" value="PROKAR_LIPOPROTEIN"/>
    <property type="match status" value="1"/>
</dbReference>
<name>A0A1S2XS41_CICAR</name>
<dbReference type="PaxDb" id="3827-XP_004493693.1"/>
<organism evidence="3 4">
    <name type="scientific">Cicer arietinum</name>
    <name type="common">Chickpea</name>
    <name type="synonym">Garbanzo</name>
    <dbReference type="NCBI Taxonomy" id="3827"/>
    <lineage>
        <taxon>Eukaryota</taxon>
        <taxon>Viridiplantae</taxon>
        <taxon>Streptophyta</taxon>
        <taxon>Embryophyta</taxon>
        <taxon>Tracheophyta</taxon>
        <taxon>Spermatophyta</taxon>
        <taxon>Magnoliopsida</taxon>
        <taxon>eudicotyledons</taxon>
        <taxon>Gunneridae</taxon>
        <taxon>Pentapetalae</taxon>
        <taxon>rosids</taxon>
        <taxon>fabids</taxon>
        <taxon>Fabales</taxon>
        <taxon>Fabaceae</taxon>
        <taxon>Papilionoideae</taxon>
        <taxon>50 kb inversion clade</taxon>
        <taxon>NPAAA clade</taxon>
        <taxon>Hologalegina</taxon>
        <taxon>IRL clade</taxon>
        <taxon>Cicereae</taxon>
        <taxon>Cicer</taxon>
    </lineage>
</organism>
<accession>A0A1S2XS41</accession>
<dbReference type="AlphaFoldDB" id="A0A1S2XS41"/>
<gene>
    <name evidence="4" type="primary">LOC101512807</name>
</gene>
<dbReference type="GeneID" id="101512807"/>
<reference evidence="4" key="2">
    <citation type="submission" date="2025-08" db="UniProtKB">
        <authorList>
            <consortium name="RefSeq"/>
        </authorList>
    </citation>
    <scope>IDENTIFICATION</scope>
    <source>
        <tissue evidence="4">Etiolated seedlings</tissue>
    </source>
</reference>
<keyword evidence="3" id="KW-1185">Reference proteome</keyword>
<dbReference type="OrthoDB" id="1914452at2759"/>
<feature type="chain" id="PRO_5010302518" evidence="2">
    <location>
        <begin position="19"/>
        <end position="156"/>
    </location>
</feature>
<reference evidence="3" key="1">
    <citation type="journal article" date="2013" name="Nat. Biotechnol.">
        <title>Draft genome sequence of chickpea (Cicer arietinum) provides a resource for trait improvement.</title>
        <authorList>
            <person name="Varshney R.K."/>
            <person name="Song C."/>
            <person name="Saxena R.K."/>
            <person name="Azam S."/>
            <person name="Yu S."/>
            <person name="Sharpe A.G."/>
            <person name="Cannon S."/>
            <person name="Baek J."/>
            <person name="Rosen B.D."/>
            <person name="Tar'an B."/>
            <person name="Millan T."/>
            <person name="Zhang X."/>
            <person name="Ramsay L.D."/>
            <person name="Iwata A."/>
            <person name="Wang Y."/>
            <person name="Nelson W."/>
            <person name="Farmer A.D."/>
            <person name="Gaur P.M."/>
            <person name="Soderlund C."/>
            <person name="Penmetsa R.V."/>
            <person name="Xu C."/>
            <person name="Bharti A.K."/>
            <person name="He W."/>
            <person name="Winter P."/>
            <person name="Zhao S."/>
            <person name="Hane J.K."/>
            <person name="Carrasquilla-Garcia N."/>
            <person name="Condie J.A."/>
            <person name="Upadhyaya H.D."/>
            <person name="Luo M.C."/>
            <person name="Thudi M."/>
            <person name="Gowda C.L."/>
            <person name="Singh N.P."/>
            <person name="Lichtenzveig J."/>
            <person name="Gali K.K."/>
            <person name="Rubio J."/>
            <person name="Nadarajan N."/>
            <person name="Dolezel J."/>
            <person name="Bansal K.C."/>
            <person name="Xu X."/>
            <person name="Edwards D."/>
            <person name="Zhang G."/>
            <person name="Kahl G."/>
            <person name="Gil J."/>
            <person name="Singh K.B."/>
            <person name="Datta S.K."/>
            <person name="Jackson S.A."/>
            <person name="Wang J."/>
            <person name="Cook D.R."/>
        </authorList>
    </citation>
    <scope>NUCLEOTIDE SEQUENCE [LARGE SCALE GENOMIC DNA]</scope>
    <source>
        <strain evidence="3">cv. CDC Frontier</strain>
    </source>
</reference>
<feature type="signal peptide" evidence="2">
    <location>
        <begin position="1"/>
        <end position="18"/>
    </location>
</feature>
<evidence type="ECO:0000313" key="3">
    <source>
        <dbReference type="Proteomes" id="UP000087171"/>
    </source>
</evidence>
<keyword evidence="2" id="KW-0732">Signal</keyword>
<sequence length="156" mass="16077">MKLILATLIISSLNLIHGQIISSCTSSMITKSFTPCANIITGSTNNAPSSSLPSSPLPAPSPGFIGSNSPTILSSAPIPLSPQDSKTLGVDETYKYENLKLAQAGAVAPSSTPIEAEAPTKTSRILPVLTPSPSASYPLSPSAFLLIGIVMLFSIH</sequence>
<dbReference type="Proteomes" id="UP000087171">
    <property type="component" value="Chromosome Ca3"/>
</dbReference>
<evidence type="ECO:0000256" key="2">
    <source>
        <dbReference type="SAM" id="SignalP"/>
    </source>
</evidence>
<dbReference type="RefSeq" id="XP_004493693.1">
    <property type="nucleotide sequence ID" value="XM_004493636.3"/>
</dbReference>
<evidence type="ECO:0000256" key="1">
    <source>
        <dbReference type="SAM" id="MobiDB-lite"/>
    </source>
</evidence>
<proteinExistence type="predicted"/>